<dbReference type="EMBL" id="CM056742">
    <property type="protein sequence ID" value="KAJ8679051.1"/>
    <property type="molecule type" value="Genomic_DNA"/>
</dbReference>
<reference evidence="1" key="1">
    <citation type="submission" date="2023-04" db="EMBL/GenBank/DDBJ databases">
        <title>A chromosome-level genome assembly of the parasitoid wasp Eretmocerus hayati.</title>
        <authorList>
            <person name="Zhong Y."/>
            <person name="Liu S."/>
            <person name="Liu Y."/>
        </authorList>
    </citation>
    <scope>NUCLEOTIDE SEQUENCE</scope>
    <source>
        <strain evidence="1">ZJU_SS_LIU_2023</strain>
    </source>
</reference>
<keyword evidence="2" id="KW-1185">Reference proteome</keyword>
<accession>A0ACC2P7P9</accession>
<organism evidence="1 2">
    <name type="scientific">Eretmocerus hayati</name>
    <dbReference type="NCBI Taxonomy" id="131215"/>
    <lineage>
        <taxon>Eukaryota</taxon>
        <taxon>Metazoa</taxon>
        <taxon>Ecdysozoa</taxon>
        <taxon>Arthropoda</taxon>
        <taxon>Hexapoda</taxon>
        <taxon>Insecta</taxon>
        <taxon>Pterygota</taxon>
        <taxon>Neoptera</taxon>
        <taxon>Endopterygota</taxon>
        <taxon>Hymenoptera</taxon>
        <taxon>Apocrita</taxon>
        <taxon>Proctotrupomorpha</taxon>
        <taxon>Chalcidoidea</taxon>
        <taxon>Aphelinidae</taxon>
        <taxon>Aphelininae</taxon>
        <taxon>Eretmocerus</taxon>
    </lineage>
</organism>
<evidence type="ECO:0000313" key="2">
    <source>
        <dbReference type="Proteomes" id="UP001239111"/>
    </source>
</evidence>
<feature type="non-terminal residue" evidence="1">
    <location>
        <position position="304"/>
    </location>
</feature>
<dbReference type="Proteomes" id="UP001239111">
    <property type="component" value="Chromosome 2"/>
</dbReference>
<proteinExistence type="predicted"/>
<comment type="caution">
    <text evidence="1">The sequence shown here is derived from an EMBL/GenBank/DDBJ whole genome shotgun (WGS) entry which is preliminary data.</text>
</comment>
<gene>
    <name evidence="1" type="ORF">QAD02_014838</name>
</gene>
<evidence type="ECO:0000313" key="1">
    <source>
        <dbReference type="EMBL" id="KAJ8679051.1"/>
    </source>
</evidence>
<protein>
    <submittedName>
        <fullName evidence="1">Uncharacterized protein</fullName>
    </submittedName>
</protein>
<name>A0ACC2P7P9_9HYME</name>
<sequence>MAQRSGGSRLWALLFLGLAYLLRAESSLRSGSEMPEHVQQHQHATASGGASLKLIDGATLATGSTTDDSTRSTQQQQQQQQQLRPTTSTSATNNNGGKTHFADEAVPGSENVTALVGQPAILLCRVKNLGNRTVSWMRKRDLHILTSMEHTFTNDARFKVIGNTGTSDDWNLRIDNVQPRDEGIYECQVNTEPKIHRAVYLRVLDVQAEILGQAEVYVKRGSTISLTCTVNSQGVPPSNVTWYHAGTVIDFDGPRGGVSLETEKSKTGTTSKLLITRALLTDSGNYSCVSSKAAQATVIVHVLD</sequence>